<evidence type="ECO:0000256" key="1">
    <source>
        <dbReference type="ARBA" id="ARBA00008857"/>
    </source>
</evidence>
<dbReference type="RefSeq" id="WP_305751223.1">
    <property type="nucleotide sequence ID" value="NZ_JAUZEE010000013.1"/>
</dbReference>
<evidence type="ECO:0000259" key="7">
    <source>
        <dbReference type="PROSITE" id="PS51898"/>
    </source>
</evidence>
<dbReference type="Gene3D" id="1.10.443.10">
    <property type="entry name" value="Intergrase catalytic core"/>
    <property type="match status" value="1"/>
</dbReference>
<dbReference type="InterPro" id="IPR011010">
    <property type="entry name" value="DNA_brk_join_enz"/>
</dbReference>
<dbReference type="Pfam" id="PF22022">
    <property type="entry name" value="Phage_int_M"/>
    <property type="match status" value="1"/>
</dbReference>
<evidence type="ECO:0000313" key="10">
    <source>
        <dbReference type="Proteomes" id="UP001235760"/>
    </source>
</evidence>
<dbReference type="InterPro" id="IPR013762">
    <property type="entry name" value="Integrase-like_cat_sf"/>
</dbReference>
<dbReference type="EMBL" id="JAUZEE010000013">
    <property type="protein sequence ID" value="MDP4302689.1"/>
    <property type="molecule type" value="Genomic_DNA"/>
</dbReference>
<dbReference type="Pfam" id="PF13356">
    <property type="entry name" value="Arm-DNA-bind_3"/>
    <property type="match status" value="1"/>
</dbReference>
<evidence type="ECO:0000256" key="5">
    <source>
        <dbReference type="PROSITE-ProRule" id="PRU01248"/>
    </source>
</evidence>
<feature type="domain" description="Tyr recombinase" evidence="7">
    <location>
        <begin position="170"/>
        <end position="348"/>
    </location>
</feature>
<keyword evidence="2" id="KW-0229">DNA integration</keyword>
<evidence type="ECO:0000256" key="6">
    <source>
        <dbReference type="SAM" id="MobiDB-lite"/>
    </source>
</evidence>
<dbReference type="InterPro" id="IPR002104">
    <property type="entry name" value="Integrase_catalytic"/>
</dbReference>
<comment type="caution">
    <text evidence="9">The sequence shown here is derived from an EMBL/GenBank/DDBJ whole genome shotgun (WGS) entry which is preliminary data.</text>
</comment>
<dbReference type="PROSITE" id="PS51898">
    <property type="entry name" value="TYR_RECOMBINASE"/>
    <property type="match status" value="1"/>
</dbReference>
<dbReference type="InterPro" id="IPR025166">
    <property type="entry name" value="Integrase_DNA_bind_dom"/>
</dbReference>
<dbReference type="CDD" id="cd00801">
    <property type="entry name" value="INT_P4_C"/>
    <property type="match status" value="1"/>
</dbReference>
<dbReference type="InterPro" id="IPR038488">
    <property type="entry name" value="Integrase_DNA-bd_sf"/>
</dbReference>
<accession>A0ABT9G882</accession>
<dbReference type="Gene3D" id="3.30.160.390">
    <property type="entry name" value="Integrase, DNA-binding domain"/>
    <property type="match status" value="1"/>
</dbReference>
<dbReference type="PANTHER" id="PTHR30629:SF2">
    <property type="entry name" value="PROPHAGE INTEGRASE INTS-RELATED"/>
    <property type="match status" value="1"/>
</dbReference>
<protein>
    <submittedName>
        <fullName evidence="9">Tyrosine-type recombinase/integrase</fullName>
    </submittedName>
</protein>
<dbReference type="InterPro" id="IPR053876">
    <property type="entry name" value="Phage_int_M"/>
</dbReference>
<dbReference type="SUPFAM" id="SSF56349">
    <property type="entry name" value="DNA breaking-rejoining enzymes"/>
    <property type="match status" value="1"/>
</dbReference>
<dbReference type="PANTHER" id="PTHR30629">
    <property type="entry name" value="PROPHAGE INTEGRASE"/>
    <property type="match status" value="1"/>
</dbReference>
<name>A0ABT9G882_LEPDI</name>
<comment type="similarity">
    <text evidence="1">Belongs to the 'phage' integrase family.</text>
</comment>
<proteinExistence type="inferred from homology"/>
<keyword evidence="3 5" id="KW-0238">DNA-binding</keyword>
<evidence type="ECO:0000256" key="3">
    <source>
        <dbReference type="ARBA" id="ARBA00023125"/>
    </source>
</evidence>
<dbReference type="InterPro" id="IPR050808">
    <property type="entry name" value="Phage_Integrase"/>
</dbReference>
<dbReference type="Proteomes" id="UP001235760">
    <property type="component" value="Unassembled WGS sequence"/>
</dbReference>
<organism evidence="9 10">
    <name type="scientific">Leptothrix discophora</name>
    <dbReference type="NCBI Taxonomy" id="89"/>
    <lineage>
        <taxon>Bacteria</taxon>
        <taxon>Pseudomonadati</taxon>
        <taxon>Pseudomonadota</taxon>
        <taxon>Betaproteobacteria</taxon>
        <taxon>Burkholderiales</taxon>
        <taxon>Sphaerotilaceae</taxon>
        <taxon>Leptothrix</taxon>
    </lineage>
</organism>
<evidence type="ECO:0000256" key="4">
    <source>
        <dbReference type="ARBA" id="ARBA00023172"/>
    </source>
</evidence>
<gene>
    <name evidence="9" type="ORF">Q8X39_18790</name>
</gene>
<evidence type="ECO:0000313" key="9">
    <source>
        <dbReference type="EMBL" id="MDP4302689.1"/>
    </source>
</evidence>
<keyword evidence="4" id="KW-0233">DNA recombination</keyword>
<dbReference type="Pfam" id="PF00589">
    <property type="entry name" value="Phage_integrase"/>
    <property type="match status" value="1"/>
</dbReference>
<feature type="non-terminal residue" evidence="9">
    <location>
        <position position="1"/>
    </location>
</feature>
<evidence type="ECO:0000256" key="2">
    <source>
        <dbReference type="ARBA" id="ARBA00022908"/>
    </source>
</evidence>
<keyword evidence="10" id="KW-1185">Reference proteome</keyword>
<sequence length="408" mass="45505">AAYLQTSCFAQEPVDSSHLGTFPAVGLKEAREARDRARSDLAANRDPSVVKQQAREARQAKAARVFRTVAAQWLAHRASAWSAGTLASITASLENHVYPSIGDLPVDDVEAKHVREVVKVIESTGASETAGRVFQRIRAIYRYAIAHELAKEDPTYPLKPMEIFQPRITQHRAALPEGDMPEFLRALATYEGDPSTKLALELLILTAVRPGELRGIRYSEIDEERAMWRIPAARMKMKTEHLVSLSRQAIAVTEKAKALRDGSDLVFPSPFYPGKPLSDGTLNSAIARLGYKGRTTAHGFRTVFSTAANEAGWRPDVIERQLAHEDRDSVRAAYNRAQWLEERRELMQWWADRVDEWKGSRRSVRGSVKIASPGSRVVRNKRSMAGHSLSESTAESDMRHVIASSNNE</sequence>
<feature type="domain" description="Core-binding (CB)" evidence="8">
    <location>
        <begin position="64"/>
        <end position="145"/>
    </location>
</feature>
<evidence type="ECO:0000259" key="8">
    <source>
        <dbReference type="PROSITE" id="PS51900"/>
    </source>
</evidence>
<dbReference type="PROSITE" id="PS51900">
    <property type="entry name" value="CB"/>
    <property type="match status" value="1"/>
</dbReference>
<dbReference type="InterPro" id="IPR044068">
    <property type="entry name" value="CB"/>
</dbReference>
<feature type="region of interest" description="Disordered" evidence="6">
    <location>
        <begin position="382"/>
        <end position="408"/>
    </location>
</feature>
<reference evidence="9 10" key="1">
    <citation type="submission" date="2023-08" db="EMBL/GenBank/DDBJ databases">
        <authorList>
            <person name="Roldan D.M."/>
            <person name="Menes R.J."/>
        </authorList>
    </citation>
    <scope>NUCLEOTIDE SEQUENCE [LARGE SCALE GENOMIC DNA]</scope>
    <source>
        <strain evidence="9 10">CCM 2812</strain>
    </source>
</reference>
<dbReference type="InterPro" id="IPR010998">
    <property type="entry name" value="Integrase_recombinase_N"/>
</dbReference>
<dbReference type="Gene3D" id="1.10.150.130">
    <property type="match status" value="1"/>
</dbReference>